<reference evidence="7" key="1">
    <citation type="submission" date="2015-11" db="EMBL/GenBank/DDBJ databases">
        <title>De novo transcriptome assembly of four potential Pierce s Disease insect vectors from Arizona vineyards.</title>
        <authorList>
            <person name="Tassone E.E."/>
        </authorList>
    </citation>
    <scope>NUCLEOTIDE SEQUENCE</scope>
</reference>
<dbReference type="GO" id="GO:0005634">
    <property type="term" value="C:nucleus"/>
    <property type="evidence" value="ECO:0007669"/>
    <property type="project" value="UniProtKB-SubCell"/>
</dbReference>
<dbReference type="GO" id="GO:0000939">
    <property type="term" value="C:inner kinetochore"/>
    <property type="evidence" value="ECO:0007669"/>
    <property type="project" value="TreeGrafter"/>
</dbReference>
<accession>A0A1B6GWP6</accession>
<proteinExistence type="inferred from homology"/>
<dbReference type="SUPFAM" id="SSF48371">
    <property type="entry name" value="ARM repeat"/>
    <property type="match status" value="1"/>
</dbReference>
<dbReference type="GO" id="GO:0000070">
    <property type="term" value="P:mitotic sister chromatid segregation"/>
    <property type="evidence" value="ECO:0007669"/>
    <property type="project" value="TreeGrafter"/>
</dbReference>
<comment type="subcellular location">
    <subcellularLocation>
        <location evidence="2">Chromosome</location>
        <location evidence="2">Centromere</location>
    </subcellularLocation>
    <subcellularLocation>
        <location evidence="1">Nucleus</location>
    </subcellularLocation>
</comment>
<evidence type="ECO:0000313" key="7">
    <source>
        <dbReference type="EMBL" id="JAS66785.1"/>
    </source>
</evidence>
<keyword evidence="6" id="KW-0137">Centromere</keyword>
<comment type="similarity">
    <text evidence="3">Belongs to the CENP-I/CTF3 family.</text>
</comment>
<dbReference type="PANTHER" id="PTHR48208">
    <property type="entry name" value="CENTROMERE PROTEIN I"/>
    <property type="match status" value="1"/>
</dbReference>
<organism evidence="7">
    <name type="scientific">Cuerna arida</name>
    <dbReference type="NCBI Taxonomy" id="1464854"/>
    <lineage>
        <taxon>Eukaryota</taxon>
        <taxon>Metazoa</taxon>
        <taxon>Ecdysozoa</taxon>
        <taxon>Arthropoda</taxon>
        <taxon>Hexapoda</taxon>
        <taxon>Insecta</taxon>
        <taxon>Pterygota</taxon>
        <taxon>Neoptera</taxon>
        <taxon>Paraneoptera</taxon>
        <taxon>Hemiptera</taxon>
        <taxon>Auchenorrhyncha</taxon>
        <taxon>Membracoidea</taxon>
        <taxon>Cicadellidae</taxon>
        <taxon>Cicadellinae</taxon>
        <taxon>Proconiini</taxon>
        <taxon>Cuerna</taxon>
    </lineage>
</organism>
<dbReference type="InterPro" id="IPR016024">
    <property type="entry name" value="ARM-type_fold"/>
</dbReference>
<evidence type="ECO:0000256" key="6">
    <source>
        <dbReference type="ARBA" id="ARBA00023328"/>
    </source>
</evidence>
<dbReference type="InterPro" id="IPR012485">
    <property type="entry name" value="CENP-I"/>
</dbReference>
<name>A0A1B6GWP6_9HEMI</name>
<gene>
    <name evidence="7" type="ORF">g.5143</name>
</gene>
<keyword evidence="4" id="KW-0158">Chromosome</keyword>
<sequence length="677" mass="78883">MSLKQISFGNIAPDFIHSIEEHLSGNDEQVVKFKAILDEVFLIAVERGFTNDEFSVLLNFFTKGSISATNKMKLLPNLVPCTMAPSPAVKQFLAWYFSNNWKKINRKLSVCILQWLIGLLENDLVESRVVDIFYYDFYNMLHYDELVKYVCKLLCKLTKPNDVTASSVYVVNELLFKRKDDKYLLALLSLFKGYKPRLVTEEVNRVDINKILSTVPQKMDMLIKLANRRQKQTMPHRDLGVFEVAITNQPISNHLDGEYKASSLVPFPTFNLEGVDKIASCYPDSIKETLKKFKRVAIPQNIMSLLRDCTGFTLIMFGGMDVQRRFSDSLMQTLQSVFINQDKEASEENQEFFLSRVYDLQNFLNQGIPCVSTFLSGFLLNWDGLVHRPQIMSLLEWATFDSFQELSINILRPLYMLFVSYNVTMKQQIIQTATALIRNMYVGEMGRVSRQLPHPFLNKARAWTAEPIAMFAPLVRWIEDLCKVGMCLEPKSSTLLLQAINFYEMMNLLESRYQSRMWTMMSAGVIYHSMFKVTPVALCRVCRLLLKYHRDYLPQLRTHHPQFYNECQNKISISSKYVQELINMLWTGQAMTRREDGVVLKQWSEESITNQLKCKVDLDTVMDLTHNSIFLPYFVRERENNGLDFLKQRRDFFIVIEHYLEDITNFINYFSPVFQTP</sequence>
<evidence type="ECO:0000256" key="2">
    <source>
        <dbReference type="ARBA" id="ARBA00004584"/>
    </source>
</evidence>
<protein>
    <recommendedName>
        <fullName evidence="8">Centromere protein I</fullName>
    </recommendedName>
</protein>
<dbReference type="AlphaFoldDB" id="A0A1B6GWP6"/>
<evidence type="ECO:0000256" key="3">
    <source>
        <dbReference type="ARBA" id="ARBA00005470"/>
    </source>
</evidence>
<dbReference type="EMBL" id="GECZ01002984">
    <property type="protein sequence ID" value="JAS66785.1"/>
    <property type="molecule type" value="Transcribed_RNA"/>
</dbReference>
<evidence type="ECO:0000256" key="1">
    <source>
        <dbReference type="ARBA" id="ARBA00004123"/>
    </source>
</evidence>
<dbReference type="Pfam" id="PF07778">
    <property type="entry name" value="CENP-I"/>
    <property type="match status" value="2"/>
</dbReference>
<evidence type="ECO:0000256" key="5">
    <source>
        <dbReference type="ARBA" id="ARBA00023242"/>
    </source>
</evidence>
<evidence type="ECO:0008006" key="8">
    <source>
        <dbReference type="Google" id="ProtNLM"/>
    </source>
</evidence>
<dbReference type="GO" id="GO:0034080">
    <property type="term" value="P:CENP-A containing chromatin assembly"/>
    <property type="evidence" value="ECO:0007669"/>
    <property type="project" value="TreeGrafter"/>
</dbReference>
<evidence type="ECO:0000256" key="4">
    <source>
        <dbReference type="ARBA" id="ARBA00022454"/>
    </source>
</evidence>
<keyword evidence="5" id="KW-0539">Nucleus</keyword>
<dbReference type="PANTHER" id="PTHR48208:SF2">
    <property type="entry name" value="CENTROMERE PROTEIN I"/>
    <property type="match status" value="1"/>
</dbReference>